<evidence type="ECO:0000313" key="2">
    <source>
        <dbReference type="Proteomes" id="UP001580407"/>
    </source>
</evidence>
<proteinExistence type="predicted"/>
<name>A0ABV5B5J4_9BACL</name>
<evidence type="ECO:0008006" key="3">
    <source>
        <dbReference type="Google" id="ProtNLM"/>
    </source>
</evidence>
<dbReference type="EMBL" id="JBHILM010000007">
    <property type="protein sequence ID" value="MFB5680962.1"/>
    <property type="molecule type" value="Genomic_DNA"/>
</dbReference>
<organism evidence="1 2">
    <name type="scientific">Paenibacillus terreus</name>
    <dbReference type="NCBI Taxonomy" id="1387834"/>
    <lineage>
        <taxon>Bacteria</taxon>
        <taxon>Bacillati</taxon>
        <taxon>Bacillota</taxon>
        <taxon>Bacilli</taxon>
        <taxon>Bacillales</taxon>
        <taxon>Paenibacillaceae</taxon>
        <taxon>Paenibacillus</taxon>
    </lineage>
</organism>
<dbReference type="Proteomes" id="UP001580407">
    <property type="component" value="Unassembled WGS sequence"/>
</dbReference>
<keyword evidence="2" id="KW-1185">Reference proteome</keyword>
<protein>
    <recommendedName>
        <fullName evidence="3">Transposase</fullName>
    </recommendedName>
</protein>
<gene>
    <name evidence="1" type="ORF">ACE3NQ_08575</name>
</gene>
<accession>A0ABV5B5J4</accession>
<comment type="caution">
    <text evidence="1">The sequence shown here is derived from an EMBL/GenBank/DDBJ whole genome shotgun (WGS) entry which is preliminary data.</text>
</comment>
<evidence type="ECO:0000313" key="1">
    <source>
        <dbReference type="EMBL" id="MFB5680962.1"/>
    </source>
</evidence>
<reference evidence="1 2" key="1">
    <citation type="submission" date="2024-09" db="EMBL/GenBank/DDBJ databases">
        <authorList>
            <person name="Ruan L."/>
        </authorList>
    </citation>
    <scope>NUCLEOTIDE SEQUENCE [LARGE SCALE GENOMIC DNA]</scope>
    <source>
        <strain evidence="1 2">D33</strain>
    </source>
</reference>
<dbReference type="RefSeq" id="WP_375524781.1">
    <property type="nucleotide sequence ID" value="NZ_JBHILM010000007.1"/>
</dbReference>
<sequence>MRFVYTPKHCFSWLNQIEIWFSILVRCLLKHGSFTTKKDLKTKILRFIDYFNQTMAKPFQWTYRGKPLHV</sequence>